<organism evidence="9 10">
    <name type="scientific">Sesamum angolense</name>
    <dbReference type="NCBI Taxonomy" id="2727404"/>
    <lineage>
        <taxon>Eukaryota</taxon>
        <taxon>Viridiplantae</taxon>
        <taxon>Streptophyta</taxon>
        <taxon>Embryophyta</taxon>
        <taxon>Tracheophyta</taxon>
        <taxon>Spermatophyta</taxon>
        <taxon>Magnoliopsida</taxon>
        <taxon>eudicotyledons</taxon>
        <taxon>Gunneridae</taxon>
        <taxon>Pentapetalae</taxon>
        <taxon>asterids</taxon>
        <taxon>lamiids</taxon>
        <taxon>Lamiales</taxon>
        <taxon>Pedaliaceae</taxon>
        <taxon>Sesamum</taxon>
    </lineage>
</organism>
<comment type="subcellular location">
    <subcellularLocation>
        <location evidence="1">Cytoplasm</location>
        <location evidence="1">Cytoskeleton</location>
    </subcellularLocation>
</comment>
<feature type="compositionally biased region" description="Basic and acidic residues" evidence="8">
    <location>
        <begin position="508"/>
        <end position="518"/>
    </location>
</feature>
<dbReference type="PANTHER" id="PTHR31246:SF5">
    <property type="entry name" value="MICROTUBULE-ASSOCIATED PROTEIN 70-5"/>
    <property type="match status" value="1"/>
</dbReference>
<evidence type="ECO:0000256" key="1">
    <source>
        <dbReference type="ARBA" id="ARBA00004245"/>
    </source>
</evidence>
<dbReference type="GO" id="GO:0005874">
    <property type="term" value="C:microtubule"/>
    <property type="evidence" value="ECO:0007669"/>
    <property type="project" value="UniProtKB-KW"/>
</dbReference>
<keyword evidence="5 7" id="KW-0175">Coiled coil</keyword>
<feature type="coiled-coil region" evidence="7">
    <location>
        <begin position="128"/>
        <end position="280"/>
    </location>
</feature>
<evidence type="ECO:0000256" key="4">
    <source>
        <dbReference type="ARBA" id="ARBA00022701"/>
    </source>
</evidence>
<reference evidence="9" key="2">
    <citation type="journal article" date="2024" name="Plant">
        <title>Genomic evolution and insights into agronomic trait innovations of Sesamum species.</title>
        <authorList>
            <person name="Miao H."/>
            <person name="Wang L."/>
            <person name="Qu L."/>
            <person name="Liu H."/>
            <person name="Sun Y."/>
            <person name="Le M."/>
            <person name="Wang Q."/>
            <person name="Wei S."/>
            <person name="Zheng Y."/>
            <person name="Lin W."/>
            <person name="Duan Y."/>
            <person name="Cao H."/>
            <person name="Xiong S."/>
            <person name="Wang X."/>
            <person name="Wei L."/>
            <person name="Li C."/>
            <person name="Ma Q."/>
            <person name="Ju M."/>
            <person name="Zhao R."/>
            <person name="Li G."/>
            <person name="Mu C."/>
            <person name="Tian Q."/>
            <person name="Mei H."/>
            <person name="Zhang T."/>
            <person name="Gao T."/>
            <person name="Zhang H."/>
        </authorList>
    </citation>
    <scope>NUCLEOTIDE SEQUENCE</scope>
    <source>
        <strain evidence="9">K16</strain>
    </source>
</reference>
<proteinExistence type="inferred from homology"/>
<evidence type="ECO:0000313" key="10">
    <source>
        <dbReference type="Proteomes" id="UP001289374"/>
    </source>
</evidence>
<evidence type="ECO:0000256" key="2">
    <source>
        <dbReference type="ARBA" id="ARBA00008825"/>
    </source>
</evidence>
<accession>A0AAE1WSG2</accession>
<feature type="coiled-coil region" evidence="7">
    <location>
        <begin position="25"/>
        <end position="101"/>
    </location>
</feature>
<reference evidence="9" key="1">
    <citation type="submission" date="2020-06" db="EMBL/GenBank/DDBJ databases">
        <authorList>
            <person name="Li T."/>
            <person name="Hu X."/>
            <person name="Zhang T."/>
            <person name="Song X."/>
            <person name="Zhang H."/>
            <person name="Dai N."/>
            <person name="Sheng W."/>
            <person name="Hou X."/>
            <person name="Wei L."/>
        </authorList>
    </citation>
    <scope>NUCLEOTIDE SEQUENCE</scope>
    <source>
        <strain evidence="9">K16</strain>
        <tissue evidence="9">Leaf</tissue>
    </source>
</reference>
<feature type="compositionally biased region" description="Polar residues" evidence="8">
    <location>
        <begin position="339"/>
        <end position="364"/>
    </location>
</feature>
<feature type="region of interest" description="Disordered" evidence="8">
    <location>
        <begin position="309"/>
        <end position="379"/>
    </location>
</feature>
<evidence type="ECO:0000256" key="6">
    <source>
        <dbReference type="ARBA" id="ARBA00023212"/>
    </source>
</evidence>
<comment type="caution">
    <text evidence="9">The sequence shown here is derived from an EMBL/GenBank/DDBJ whole genome shotgun (WGS) entry which is preliminary data.</text>
</comment>
<dbReference type="GO" id="GO:0007010">
    <property type="term" value="P:cytoskeleton organization"/>
    <property type="evidence" value="ECO:0007669"/>
    <property type="project" value="InterPro"/>
</dbReference>
<sequence>MPGLEELGGEDVSLVSHTDPVVLELNRLQNQLKEKERELGKAQTEIRALRATEVLKDKALEELGSEVKRLEGKLRSSENHIEQKNLDIKKLMDEKKEALAAQYAAEATLRRVYANQKDDDSVPIELVIAPLEAELKMHKNEIAALQEDKRALERLTKSKEAALLEAERILRSALERALIVEEVQNQNFELRRQIEICQEENKILDKTNRQKVLEVEKLSQSIEELEEAILAGGAAANTIRDYRRQISELNEEKRTLERELARVKAEMQKLKDKLAISERAAKAEAQVKEKLKLRLKTLEEGIKHAHSLSINTNGSPKNEKSNNFFGILSSNTRMKKRSTSQPRPSTITRSSMQMTDEKQISSATAEMKPMNNLKKKNSSGESLLKKSLWASRNKVIDNSEKENAEMNKNAMVDDEMGNNKGITGSNGEKKDLELAINDCEDMVSGFLYDRLQKEVISLRKFCDLKDSTLNSKDEEIKMLMKKIETLTRAMEVESKKMKREAAIREKDSALTKVDEKIRSTNSSKRSATFSTTPSSASSLSPYCSR</sequence>
<evidence type="ECO:0000256" key="5">
    <source>
        <dbReference type="ARBA" id="ARBA00023054"/>
    </source>
</evidence>
<evidence type="ECO:0000256" key="7">
    <source>
        <dbReference type="SAM" id="Coils"/>
    </source>
</evidence>
<feature type="compositionally biased region" description="Polar residues" evidence="8">
    <location>
        <begin position="309"/>
        <end position="332"/>
    </location>
</feature>
<dbReference type="AlphaFoldDB" id="A0AAE1WSG2"/>
<comment type="similarity">
    <text evidence="2">Belongs to the MAP70 family.</text>
</comment>
<name>A0AAE1WSG2_9LAMI</name>
<dbReference type="PANTHER" id="PTHR31246">
    <property type="entry name" value="MICROTUBULE-ASSOCIATED PROTEIN 70-2"/>
    <property type="match status" value="1"/>
</dbReference>
<evidence type="ECO:0000256" key="8">
    <source>
        <dbReference type="SAM" id="MobiDB-lite"/>
    </source>
</evidence>
<evidence type="ECO:0000256" key="3">
    <source>
        <dbReference type="ARBA" id="ARBA00022490"/>
    </source>
</evidence>
<protein>
    <submittedName>
        <fullName evidence="9">Microtubule-associated protein 70-5</fullName>
    </submittedName>
</protein>
<feature type="coiled-coil region" evidence="7">
    <location>
        <begin position="469"/>
        <end position="496"/>
    </location>
</feature>
<dbReference type="Pfam" id="PF07058">
    <property type="entry name" value="MAP70"/>
    <property type="match status" value="1"/>
</dbReference>
<dbReference type="Proteomes" id="UP001289374">
    <property type="component" value="Unassembled WGS sequence"/>
</dbReference>
<gene>
    <name evidence="9" type="ORF">Sango_1358300</name>
</gene>
<dbReference type="GO" id="GO:0008017">
    <property type="term" value="F:microtubule binding"/>
    <property type="evidence" value="ECO:0007669"/>
    <property type="project" value="InterPro"/>
</dbReference>
<dbReference type="EMBL" id="JACGWL010000007">
    <property type="protein sequence ID" value="KAK4398828.1"/>
    <property type="molecule type" value="Genomic_DNA"/>
</dbReference>
<keyword evidence="4" id="KW-0493">Microtubule</keyword>
<evidence type="ECO:0000313" key="9">
    <source>
        <dbReference type="EMBL" id="KAK4398828.1"/>
    </source>
</evidence>
<feature type="region of interest" description="Disordered" evidence="8">
    <location>
        <begin position="508"/>
        <end position="545"/>
    </location>
</feature>
<keyword evidence="3" id="KW-0963">Cytoplasm</keyword>
<keyword evidence="10" id="KW-1185">Reference proteome</keyword>
<keyword evidence="6" id="KW-0206">Cytoskeleton</keyword>
<feature type="compositionally biased region" description="Low complexity" evidence="8">
    <location>
        <begin position="526"/>
        <end position="545"/>
    </location>
</feature>
<dbReference type="InterPro" id="IPR009768">
    <property type="entry name" value="MAP70"/>
</dbReference>